<dbReference type="NCBIfam" id="TIGR01470">
    <property type="entry name" value="cysG_Nterm"/>
    <property type="match status" value="1"/>
</dbReference>
<comment type="catalytic activity">
    <reaction evidence="6">
        <text>precorrin-2 + NAD(+) = sirohydrochlorin + NADH + 2 H(+)</text>
        <dbReference type="Rhea" id="RHEA:15613"/>
        <dbReference type="ChEBI" id="CHEBI:15378"/>
        <dbReference type="ChEBI" id="CHEBI:57540"/>
        <dbReference type="ChEBI" id="CHEBI:57945"/>
        <dbReference type="ChEBI" id="CHEBI:58351"/>
        <dbReference type="ChEBI" id="CHEBI:58827"/>
        <dbReference type="EC" id="1.3.1.76"/>
    </reaction>
</comment>
<dbReference type="InterPro" id="IPR028281">
    <property type="entry name" value="Sirohaem_synthase_central"/>
</dbReference>
<organism evidence="10">
    <name type="scientific">Schizophyllum commune (strain H4-8 / FGSC 9210)</name>
    <name type="common">Split gill fungus</name>
    <dbReference type="NCBI Taxonomy" id="578458"/>
    <lineage>
        <taxon>Eukaryota</taxon>
        <taxon>Fungi</taxon>
        <taxon>Dikarya</taxon>
        <taxon>Basidiomycota</taxon>
        <taxon>Agaricomycotina</taxon>
        <taxon>Agaricomycetes</taxon>
        <taxon>Agaricomycetidae</taxon>
        <taxon>Agaricales</taxon>
        <taxon>Schizophyllaceae</taxon>
        <taxon>Schizophyllum</taxon>
    </lineage>
</organism>
<name>D8PVK4_SCHCM</name>
<dbReference type="InParanoid" id="D8PVK4"/>
<dbReference type="InterPro" id="IPR036291">
    <property type="entry name" value="NAD(P)-bd_dom_sf"/>
</dbReference>
<evidence type="ECO:0000313" key="9">
    <source>
        <dbReference type="EMBL" id="EFJ00875.1"/>
    </source>
</evidence>
<dbReference type="OMA" id="TQIWKLC"/>
<dbReference type="Gene3D" id="1.10.3280.10">
    <property type="entry name" value="Siroheme synthase, domain 3"/>
    <property type="match status" value="1"/>
</dbReference>
<reference evidence="9 10" key="1">
    <citation type="journal article" date="2010" name="Nat. Biotechnol.">
        <title>Genome sequence of the model mushroom Schizophyllum commune.</title>
        <authorList>
            <person name="Ohm R.A."/>
            <person name="de Jong J.F."/>
            <person name="Lugones L.G."/>
            <person name="Aerts A."/>
            <person name="Kothe E."/>
            <person name="Stajich J.E."/>
            <person name="de Vries R.P."/>
            <person name="Record E."/>
            <person name="Levasseur A."/>
            <person name="Baker S.E."/>
            <person name="Bartholomew K.A."/>
            <person name="Coutinho P.M."/>
            <person name="Erdmann S."/>
            <person name="Fowler T.J."/>
            <person name="Gathman A.C."/>
            <person name="Lombard V."/>
            <person name="Henrissat B."/>
            <person name="Knabe N."/>
            <person name="Kuees U."/>
            <person name="Lilly W.W."/>
            <person name="Lindquist E."/>
            <person name="Lucas S."/>
            <person name="Magnuson J.K."/>
            <person name="Piumi F."/>
            <person name="Raudaskoski M."/>
            <person name="Salamov A."/>
            <person name="Schmutz J."/>
            <person name="Schwarze F.W.M.R."/>
            <person name="vanKuyk P.A."/>
            <person name="Horton J.S."/>
            <person name="Grigoriev I.V."/>
            <person name="Woesten H.A.B."/>
        </authorList>
    </citation>
    <scope>NUCLEOTIDE SEQUENCE [LARGE SCALE GENOMIC DNA]</scope>
    <source>
        <strain evidence="10">H4-8 / FGSC 9210</strain>
    </source>
</reference>
<dbReference type="VEuPathDB" id="FungiDB:SCHCODRAFT_02607604"/>
<dbReference type="PANTHER" id="PTHR35330">
    <property type="entry name" value="SIROHEME BIOSYNTHESIS PROTEIN MET8"/>
    <property type="match status" value="1"/>
</dbReference>
<dbReference type="EMBL" id="GL377303">
    <property type="protein sequence ID" value="EFJ00875.1"/>
    <property type="molecule type" value="Genomic_DNA"/>
</dbReference>
<protein>
    <recommendedName>
        <fullName evidence="2">precorrin-2 dehydrogenase</fullName>
        <ecNumber evidence="2">1.3.1.76</ecNumber>
    </recommendedName>
</protein>
<dbReference type="Pfam" id="PF14824">
    <property type="entry name" value="Sirohm_synth_M"/>
    <property type="match status" value="1"/>
</dbReference>
<sequence length="266" mass="29472">MSERQESEQPSAQGGSLLIAWQLKDKNVLIVGGGEVASQRIDSLLPTDANITVLSPAKGVCARTQQLVDAHPHRVTHYDRRFTGPAELHHMDMVLTAIDDVSKSREIVELCRKARIPVNAADIPDLCDFYFGAQVRDGPLQIMISTNGNGPKLAALIKERIRDSLTGCEGVAIEKVGQLRAMLRERAPGVGGGLGRRRMKWISSLCSQWQLEDLMHLDETTMTRLLDEGWEKNEVPTPAQLGPRFRGRYCMLRRGLPVACKALEPD</sequence>
<dbReference type="GO" id="GO:0043115">
    <property type="term" value="F:precorrin-2 dehydrogenase activity"/>
    <property type="evidence" value="ECO:0007669"/>
    <property type="project" value="UniProtKB-EC"/>
</dbReference>
<dbReference type="UniPathway" id="UPA00262">
    <property type="reaction ID" value="UER00222"/>
</dbReference>
<dbReference type="GO" id="GO:0004325">
    <property type="term" value="F:ferrochelatase activity"/>
    <property type="evidence" value="ECO:0007669"/>
    <property type="project" value="InterPro"/>
</dbReference>
<evidence type="ECO:0000256" key="3">
    <source>
        <dbReference type="ARBA" id="ARBA00023002"/>
    </source>
</evidence>
<evidence type="ECO:0000256" key="6">
    <source>
        <dbReference type="ARBA" id="ARBA00047561"/>
    </source>
</evidence>
<dbReference type="InterPro" id="IPR028162">
    <property type="entry name" value="Met8_C"/>
</dbReference>
<evidence type="ECO:0000256" key="5">
    <source>
        <dbReference type="ARBA" id="ARBA00023244"/>
    </source>
</evidence>
<dbReference type="AlphaFoldDB" id="D8PVK4"/>
<dbReference type="PANTHER" id="PTHR35330:SF1">
    <property type="entry name" value="SIROHEME BIOSYNTHESIS PROTEIN MET8"/>
    <property type="match status" value="1"/>
</dbReference>
<comment type="pathway">
    <text evidence="1">Porphyrin-containing compound metabolism; siroheme biosynthesis; sirohydrochlorin from precorrin-2: step 1/1.</text>
</comment>
<dbReference type="EC" id="1.3.1.76" evidence="2"/>
<evidence type="ECO:0000256" key="2">
    <source>
        <dbReference type="ARBA" id="ARBA00012400"/>
    </source>
</evidence>
<evidence type="ECO:0000256" key="1">
    <source>
        <dbReference type="ARBA" id="ARBA00005010"/>
    </source>
</evidence>
<dbReference type="Gene3D" id="3.40.50.720">
    <property type="entry name" value="NAD(P)-binding Rossmann-like Domain"/>
    <property type="match status" value="1"/>
</dbReference>
<dbReference type="Pfam" id="PF13241">
    <property type="entry name" value="NAD_binding_7"/>
    <property type="match status" value="1"/>
</dbReference>
<evidence type="ECO:0000259" key="8">
    <source>
        <dbReference type="Pfam" id="PF14824"/>
    </source>
</evidence>
<feature type="domain" description="Siroheme synthase central" evidence="8">
    <location>
        <begin position="137"/>
        <end position="163"/>
    </location>
</feature>
<dbReference type="Proteomes" id="UP000007431">
    <property type="component" value="Unassembled WGS sequence"/>
</dbReference>
<accession>D8PVK4</accession>
<dbReference type="InterPro" id="IPR028161">
    <property type="entry name" value="Met8-like"/>
</dbReference>
<evidence type="ECO:0000313" key="10">
    <source>
        <dbReference type="Proteomes" id="UP000007431"/>
    </source>
</evidence>
<evidence type="ECO:0000256" key="4">
    <source>
        <dbReference type="ARBA" id="ARBA00023027"/>
    </source>
</evidence>
<dbReference type="SUPFAM" id="SSF75615">
    <property type="entry name" value="Siroheme synthase middle domains-like"/>
    <property type="match status" value="1"/>
</dbReference>
<dbReference type="HOGENOM" id="CLU_011276_8_5_1"/>
<keyword evidence="5" id="KW-0627">Porphyrin biosynthesis</keyword>
<proteinExistence type="predicted"/>
<gene>
    <name evidence="9" type="ORF">SCHCODRAFT_81196</name>
</gene>
<dbReference type="SUPFAM" id="SSF51735">
    <property type="entry name" value="NAD(P)-binding Rossmann-fold domains"/>
    <property type="match status" value="1"/>
</dbReference>
<keyword evidence="3" id="KW-0560">Oxidoreductase</keyword>
<dbReference type="eggNOG" id="ENOG502RYIW">
    <property type="taxonomic scope" value="Eukaryota"/>
</dbReference>
<dbReference type="FunCoup" id="D8PVK4">
    <property type="interactions" value="114"/>
</dbReference>
<dbReference type="GO" id="GO:0019354">
    <property type="term" value="P:siroheme biosynthetic process"/>
    <property type="evidence" value="ECO:0007669"/>
    <property type="project" value="UniProtKB-UniPathway"/>
</dbReference>
<evidence type="ECO:0000259" key="7">
    <source>
        <dbReference type="Pfam" id="PF14823"/>
    </source>
</evidence>
<keyword evidence="10" id="KW-1185">Reference proteome</keyword>
<keyword evidence="4" id="KW-0520">NAD</keyword>
<dbReference type="InterPro" id="IPR006367">
    <property type="entry name" value="Sirohaem_synthase_N"/>
</dbReference>
<dbReference type="Pfam" id="PF14823">
    <property type="entry name" value="Sirohm_synth_C"/>
    <property type="match status" value="1"/>
</dbReference>
<feature type="domain" description="Siroheme biosynthesis protein Met8 C-terminal" evidence="7">
    <location>
        <begin position="170"/>
        <end position="236"/>
    </location>
</feature>
<dbReference type="STRING" id="578458.D8PVK4"/>
<dbReference type="Gene3D" id="3.30.160.110">
    <property type="entry name" value="Siroheme synthase, domain 2"/>
    <property type="match status" value="1"/>
</dbReference>